<organism evidence="1">
    <name type="scientific">marine sediment metagenome</name>
    <dbReference type="NCBI Taxonomy" id="412755"/>
    <lineage>
        <taxon>unclassified sequences</taxon>
        <taxon>metagenomes</taxon>
        <taxon>ecological metagenomes</taxon>
    </lineage>
</organism>
<gene>
    <name evidence="1" type="ORF">LCGC14_2077330</name>
</gene>
<dbReference type="EMBL" id="LAZR01025035">
    <property type="protein sequence ID" value="KKL73197.1"/>
    <property type="molecule type" value="Genomic_DNA"/>
</dbReference>
<accession>A0A0F9HDJ6</accession>
<dbReference type="AlphaFoldDB" id="A0A0F9HDJ6"/>
<sequence length="46" mass="5502">MSVETRLRQLEERVKSLEEKMEYVWMGFRHFIKSVGEAKTKQEAEG</sequence>
<protein>
    <submittedName>
        <fullName evidence="1">Uncharacterized protein</fullName>
    </submittedName>
</protein>
<name>A0A0F9HDJ6_9ZZZZ</name>
<comment type="caution">
    <text evidence="1">The sequence shown here is derived from an EMBL/GenBank/DDBJ whole genome shotgun (WGS) entry which is preliminary data.</text>
</comment>
<proteinExistence type="predicted"/>
<reference evidence="1" key="1">
    <citation type="journal article" date="2015" name="Nature">
        <title>Complex archaea that bridge the gap between prokaryotes and eukaryotes.</title>
        <authorList>
            <person name="Spang A."/>
            <person name="Saw J.H."/>
            <person name="Jorgensen S.L."/>
            <person name="Zaremba-Niedzwiedzka K."/>
            <person name="Martijn J."/>
            <person name="Lind A.E."/>
            <person name="van Eijk R."/>
            <person name="Schleper C."/>
            <person name="Guy L."/>
            <person name="Ettema T.J."/>
        </authorList>
    </citation>
    <scope>NUCLEOTIDE SEQUENCE</scope>
</reference>
<evidence type="ECO:0000313" key="1">
    <source>
        <dbReference type="EMBL" id="KKL73197.1"/>
    </source>
</evidence>